<feature type="domain" description="Cupin type-2" evidence="1">
    <location>
        <begin position="58"/>
        <end position="108"/>
    </location>
</feature>
<reference evidence="3" key="1">
    <citation type="submission" date="2017-09" db="EMBL/GenBank/DDBJ databases">
        <title>Depth-based differentiation of microbial function through sediment-hosted aquifers and enrichment of novel symbionts in the deep terrestrial subsurface.</title>
        <authorList>
            <person name="Probst A.J."/>
            <person name="Ladd B."/>
            <person name="Jarett J.K."/>
            <person name="Geller-Mcgrath D.E."/>
            <person name="Sieber C.M.K."/>
            <person name="Emerson J.B."/>
            <person name="Anantharaman K."/>
            <person name="Thomas B.C."/>
            <person name="Malmstrom R."/>
            <person name="Stieglmeier M."/>
            <person name="Klingl A."/>
            <person name="Woyke T."/>
            <person name="Ryan C.M."/>
            <person name="Banfield J.F."/>
        </authorList>
    </citation>
    <scope>NUCLEOTIDE SEQUENCE [LARGE SCALE GENOMIC DNA]</scope>
</reference>
<comment type="caution">
    <text evidence="2">The sequence shown here is derived from an EMBL/GenBank/DDBJ whole genome shotgun (WGS) entry which is preliminary data.</text>
</comment>
<evidence type="ECO:0000313" key="2">
    <source>
        <dbReference type="EMBL" id="PIS09593.1"/>
    </source>
</evidence>
<proteinExistence type="predicted"/>
<accession>A0A2H0WAB3</accession>
<protein>
    <recommendedName>
        <fullName evidence="1">Cupin type-2 domain-containing protein</fullName>
    </recommendedName>
</protein>
<dbReference type="Proteomes" id="UP000230093">
    <property type="component" value="Unassembled WGS sequence"/>
</dbReference>
<name>A0A2H0WAB3_9BACT</name>
<dbReference type="Gene3D" id="2.60.120.10">
    <property type="entry name" value="Jelly Rolls"/>
    <property type="match status" value="1"/>
</dbReference>
<dbReference type="InterPro" id="IPR014710">
    <property type="entry name" value="RmlC-like_jellyroll"/>
</dbReference>
<dbReference type="EMBL" id="PEZT01000001">
    <property type="protein sequence ID" value="PIS09593.1"/>
    <property type="molecule type" value="Genomic_DNA"/>
</dbReference>
<dbReference type="SUPFAM" id="SSF51182">
    <property type="entry name" value="RmlC-like cupins"/>
    <property type="match status" value="1"/>
</dbReference>
<dbReference type="InterPro" id="IPR011051">
    <property type="entry name" value="RmlC_Cupin_sf"/>
</dbReference>
<dbReference type="InterPro" id="IPR013096">
    <property type="entry name" value="Cupin_2"/>
</dbReference>
<organism evidence="2 3">
    <name type="scientific">Candidatus Beckwithbacteria bacterium CG10_big_fil_rev_8_21_14_0_10_34_10</name>
    <dbReference type="NCBI Taxonomy" id="1974495"/>
    <lineage>
        <taxon>Bacteria</taxon>
        <taxon>Candidatus Beckwithiibacteriota</taxon>
    </lineage>
</organism>
<dbReference type="Pfam" id="PF07883">
    <property type="entry name" value="Cupin_2"/>
    <property type="match status" value="1"/>
</dbReference>
<evidence type="ECO:0000259" key="1">
    <source>
        <dbReference type="Pfam" id="PF07883"/>
    </source>
</evidence>
<evidence type="ECO:0000313" key="3">
    <source>
        <dbReference type="Proteomes" id="UP000230093"/>
    </source>
</evidence>
<gene>
    <name evidence="2" type="ORF">COT75_00085</name>
</gene>
<dbReference type="AlphaFoldDB" id="A0A2H0WAB3"/>
<sequence length="130" mass="15270">MKKETSQQCSERIIKQLKTKYPKAKAFDLDGREKHFVCEVEPTKDHPEYDRAVEVIISSKPHKHLRMTQDYTILSGTLKLYLENKTIMLKAGDKYRVPPKKVHWAESNDECWLEIYSKPGWTAKDHIPVK</sequence>